<name>A0A0A2F8N3_9PORP</name>
<dbReference type="AlphaFoldDB" id="A0A0A2F8N3"/>
<dbReference type="InterPro" id="IPR025560">
    <property type="entry name" value="Imm22"/>
</dbReference>
<proteinExistence type="predicted"/>
<comment type="caution">
    <text evidence="1">The sequence shown here is derived from an EMBL/GenBank/DDBJ whole genome shotgun (WGS) entry which is preliminary data.</text>
</comment>
<reference evidence="1 2" key="1">
    <citation type="submission" date="2014-08" db="EMBL/GenBank/DDBJ databases">
        <title>Porphyromonas gulae strain:COT-052_OH3439 Genome sequencing.</title>
        <authorList>
            <person name="Wallis C."/>
            <person name="Deusch O."/>
            <person name="O'Flynn C."/>
            <person name="Davis I."/>
            <person name="Jospin G."/>
            <person name="Darling A.E."/>
            <person name="Coil D.A."/>
            <person name="Alexiev A."/>
            <person name="Horsfall A."/>
            <person name="Kirkwood N."/>
            <person name="Harris S."/>
            <person name="Eisen J.A."/>
        </authorList>
    </citation>
    <scope>NUCLEOTIDE SEQUENCE [LARGE SCALE GENOMIC DNA]</scope>
    <source>
        <strain evidence="2">COT-052 OH3439</strain>
    </source>
</reference>
<protein>
    <recommendedName>
        <fullName evidence="3">Immunity protein 22</fullName>
    </recommendedName>
</protein>
<dbReference type="Proteomes" id="UP000030146">
    <property type="component" value="Unassembled WGS sequence"/>
</dbReference>
<evidence type="ECO:0000313" key="2">
    <source>
        <dbReference type="Proteomes" id="UP000030146"/>
    </source>
</evidence>
<gene>
    <name evidence="1" type="ORF">HR15_07980</name>
</gene>
<keyword evidence="2" id="KW-1185">Reference proteome</keyword>
<evidence type="ECO:0008006" key="3">
    <source>
        <dbReference type="Google" id="ProtNLM"/>
    </source>
</evidence>
<dbReference type="EMBL" id="JRAK01000110">
    <property type="protein sequence ID" value="KGN86415.1"/>
    <property type="molecule type" value="Genomic_DNA"/>
</dbReference>
<dbReference type="Pfam" id="PF14112">
    <property type="entry name" value="DUF4284"/>
    <property type="match status" value="1"/>
</dbReference>
<sequence>MSNMSIIHIWIGTTHKTEEEYLKYFELDYSTEGDFDDPDYKLCPFCKDINQRWYDEDLIGIIPLFGDEYPILQLLKTIPIDKNEIEKVIEYCRSVGLDFGNAIFYYTDTELWIDNSTRKTYNGLKYIGRYRSCLK</sequence>
<accession>A0A0A2F8N3</accession>
<organism evidence="1 2">
    <name type="scientific">Porphyromonas gulae</name>
    <dbReference type="NCBI Taxonomy" id="111105"/>
    <lineage>
        <taxon>Bacteria</taxon>
        <taxon>Pseudomonadati</taxon>
        <taxon>Bacteroidota</taxon>
        <taxon>Bacteroidia</taxon>
        <taxon>Bacteroidales</taxon>
        <taxon>Porphyromonadaceae</taxon>
        <taxon>Porphyromonas</taxon>
    </lineage>
</organism>
<evidence type="ECO:0000313" key="1">
    <source>
        <dbReference type="EMBL" id="KGN86415.1"/>
    </source>
</evidence>